<sequence>MFKITKKAVFLLISAVFLVLLVGGFFYWEDIENYLEEKEMEKVFAPAKDYTIYENSEGKFIENKKDKLTIKIPDGWQAEIGADIFGFSSGRSVVIYSSDYSLSPRKGCAIEIEITRAKEDAEGFLERGVNEVKEDIVYSKETPANKENYQYYEVVSIRGRESLKEVLGNIVTIEIPTENNVYFFQTISIPKECLLELNNVLETAYIR</sequence>
<proteinExistence type="predicted"/>
<feature type="transmembrane region" description="Helical" evidence="1">
    <location>
        <begin position="9"/>
        <end position="28"/>
    </location>
</feature>
<comment type="caution">
    <text evidence="2">The sequence shown here is derived from an EMBL/GenBank/DDBJ whole genome shotgun (WGS) entry which is preliminary data.</text>
</comment>
<organism evidence="2 3">
    <name type="scientific">Candidatus Nealsonbacteria bacterium RBG_13_38_11</name>
    <dbReference type="NCBI Taxonomy" id="1801662"/>
    <lineage>
        <taxon>Bacteria</taxon>
        <taxon>Candidatus Nealsoniibacteriota</taxon>
    </lineage>
</organism>
<dbReference type="AlphaFoldDB" id="A0A1G2E1T1"/>
<keyword evidence="1" id="KW-0812">Transmembrane</keyword>
<protein>
    <recommendedName>
        <fullName evidence="4">PsbP C-terminal domain-containing protein</fullName>
    </recommendedName>
</protein>
<dbReference type="EMBL" id="MHLX01000015">
    <property type="protein sequence ID" value="OGZ19118.1"/>
    <property type="molecule type" value="Genomic_DNA"/>
</dbReference>
<gene>
    <name evidence="2" type="ORF">A2Z68_00925</name>
</gene>
<name>A0A1G2E1T1_9BACT</name>
<keyword evidence="1" id="KW-1133">Transmembrane helix</keyword>
<dbReference type="Proteomes" id="UP000176662">
    <property type="component" value="Unassembled WGS sequence"/>
</dbReference>
<reference evidence="2 3" key="1">
    <citation type="journal article" date="2016" name="Nat. Commun.">
        <title>Thousands of microbial genomes shed light on interconnected biogeochemical processes in an aquifer system.</title>
        <authorList>
            <person name="Anantharaman K."/>
            <person name="Brown C.T."/>
            <person name="Hug L.A."/>
            <person name="Sharon I."/>
            <person name="Castelle C.J."/>
            <person name="Probst A.J."/>
            <person name="Thomas B.C."/>
            <person name="Singh A."/>
            <person name="Wilkins M.J."/>
            <person name="Karaoz U."/>
            <person name="Brodie E.L."/>
            <person name="Williams K.H."/>
            <person name="Hubbard S.S."/>
            <person name="Banfield J.F."/>
        </authorList>
    </citation>
    <scope>NUCLEOTIDE SEQUENCE [LARGE SCALE GENOMIC DNA]</scope>
</reference>
<evidence type="ECO:0000313" key="2">
    <source>
        <dbReference type="EMBL" id="OGZ19118.1"/>
    </source>
</evidence>
<evidence type="ECO:0000256" key="1">
    <source>
        <dbReference type="SAM" id="Phobius"/>
    </source>
</evidence>
<evidence type="ECO:0008006" key="4">
    <source>
        <dbReference type="Google" id="ProtNLM"/>
    </source>
</evidence>
<evidence type="ECO:0000313" key="3">
    <source>
        <dbReference type="Proteomes" id="UP000176662"/>
    </source>
</evidence>
<accession>A0A1G2E1T1</accession>
<keyword evidence="1" id="KW-0472">Membrane</keyword>